<dbReference type="GO" id="GO:0005546">
    <property type="term" value="F:phosphatidylinositol-4,5-bisphosphate binding"/>
    <property type="evidence" value="ECO:0007669"/>
    <property type="project" value="InterPro"/>
</dbReference>
<accession>A0A453R0B0</accession>
<evidence type="ECO:0000256" key="4">
    <source>
        <dbReference type="SAM" id="MobiDB-lite"/>
    </source>
</evidence>
<reference evidence="6" key="4">
    <citation type="submission" date="2019-03" db="UniProtKB">
        <authorList>
            <consortium name="EnsemblPlants"/>
        </authorList>
    </citation>
    <scope>IDENTIFICATION</scope>
</reference>
<dbReference type="STRING" id="200361.A0A453R0B0"/>
<dbReference type="Gramene" id="AET7Gv20395700.1">
    <property type="protein sequence ID" value="AET7Gv20395700.1"/>
    <property type="gene ID" value="AET7Gv20395700"/>
</dbReference>
<feature type="domain" description="Exocyst complex subunit Exo70 C-terminal" evidence="5">
    <location>
        <begin position="228"/>
        <end position="506"/>
    </location>
</feature>
<dbReference type="Proteomes" id="UP000015105">
    <property type="component" value="Chromosome 7D"/>
</dbReference>
<dbReference type="Pfam" id="PF03081">
    <property type="entry name" value="Exo70_C"/>
    <property type="match status" value="1"/>
</dbReference>
<evidence type="ECO:0000256" key="1">
    <source>
        <dbReference type="ARBA" id="ARBA00006756"/>
    </source>
</evidence>
<evidence type="ECO:0000256" key="3">
    <source>
        <dbReference type="RuleBase" id="RU365026"/>
    </source>
</evidence>
<evidence type="ECO:0000259" key="5">
    <source>
        <dbReference type="Pfam" id="PF03081"/>
    </source>
</evidence>
<dbReference type="AlphaFoldDB" id="A0A453R0B0"/>
<dbReference type="InterPro" id="IPR046364">
    <property type="entry name" value="Exo70_C"/>
</dbReference>
<comment type="similarity">
    <text evidence="1 3">Belongs to the EXO70 family.</text>
</comment>
<keyword evidence="2 3" id="KW-0813">Transport</keyword>
<reference evidence="6" key="5">
    <citation type="journal article" date="2021" name="G3 (Bethesda)">
        <title>Aegilops tauschii genome assembly Aet v5.0 features greater sequence contiguity and improved annotation.</title>
        <authorList>
            <person name="Wang L."/>
            <person name="Zhu T."/>
            <person name="Rodriguez J.C."/>
            <person name="Deal K.R."/>
            <person name="Dubcovsky J."/>
            <person name="McGuire P.E."/>
            <person name="Lux T."/>
            <person name="Spannagl M."/>
            <person name="Mayer K.F.X."/>
            <person name="Baldrich P."/>
            <person name="Meyers B.C."/>
            <person name="Huo N."/>
            <person name="Gu Y.Q."/>
            <person name="Zhou H."/>
            <person name="Devos K.M."/>
            <person name="Bennetzen J.L."/>
            <person name="Unver T."/>
            <person name="Budak H."/>
            <person name="Gulick P.J."/>
            <person name="Galiba G."/>
            <person name="Kalapos B."/>
            <person name="Nelson D.R."/>
            <person name="Li P."/>
            <person name="You F.M."/>
            <person name="Luo M.C."/>
            <person name="Dvorak J."/>
        </authorList>
    </citation>
    <scope>NUCLEOTIDE SEQUENCE [LARGE SCALE GENOMIC DNA]</scope>
    <source>
        <strain evidence="6">cv. AL8/78</strain>
    </source>
</reference>
<reference evidence="6" key="3">
    <citation type="journal article" date="2017" name="Nature">
        <title>Genome sequence of the progenitor of the wheat D genome Aegilops tauschii.</title>
        <authorList>
            <person name="Luo M.C."/>
            <person name="Gu Y.Q."/>
            <person name="Puiu D."/>
            <person name="Wang H."/>
            <person name="Twardziok S.O."/>
            <person name="Deal K.R."/>
            <person name="Huo N."/>
            <person name="Zhu T."/>
            <person name="Wang L."/>
            <person name="Wang Y."/>
            <person name="McGuire P.E."/>
            <person name="Liu S."/>
            <person name="Long H."/>
            <person name="Ramasamy R.K."/>
            <person name="Rodriguez J.C."/>
            <person name="Van S.L."/>
            <person name="Yuan L."/>
            <person name="Wang Z."/>
            <person name="Xia Z."/>
            <person name="Xiao L."/>
            <person name="Anderson O.D."/>
            <person name="Ouyang S."/>
            <person name="Liang Y."/>
            <person name="Zimin A.V."/>
            <person name="Pertea G."/>
            <person name="Qi P."/>
            <person name="Bennetzen J.L."/>
            <person name="Dai X."/>
            <person name="Dawson M.W."/>
            <person name="Muller H.G."/>
            <person name="Kugler K."/>
            <person name="Rivarola-Duarte L."/>
            <person name="Spannagl M."/>
            <person name="Mayer K.F.X."/>
            <person name="Lu F.H."/>
            <person name="Bevan M.W."/>
            <person name="Leroy P."/>
            <person name="Li P."/>
            <person name="You F.M."/>
            <person name="Sun Q."/>
            <person name="Liu Z."/>
            <person name="Lyons E."/>
            <person name="Wicker T."/>
            <person name="Salzberg S.L."/>
            <person name="Devos K.M."/>
            <person name="Dvorak J."/>
        </authorList>
    </citation>
    <scope>NUCLEOTIDE SEQUENCE [LARGE SCALE GENOMIC DNA]</scope>
    <source>
        <strain evidence="6">cv. AL8/78</strain>
    </source>
</reference>
<comment type="function">
    <text evidence="3">Component of the exocyst complex.</text>
</comment>
<dbReference type="InterPro" id="IPR004140">
    <property type="entry name" value="Exo70"/>
</dbReference>
<keyword evidence="7" id="KW-1185">Reference proteome</keyword>
<protein>
    <recommendedName>
        <fullName evidence="3">Exocyst subunit Exo70 family protein</fullName>
    </recommendedName>
</protein>
<feature type="region of interest" description="Disordered" evidence="4">
    <location>
        <begin position="76"/>
        <end position="97"/>
    </location>
</feature>
<dbReference type="PANTHER" id="PTHR12542">
    <property type="entry name" value="EXOCYST COMPLEX PROTEIN EXO70"/>
    <property type="match status" value="1"/>
</dbReference>
<dbReference type="PANTHER" id="PTHR12542:SF108">
    <property type="entry name" value="EXOCYST SUBUNIT EXO70 FAMILY PROTEIN"/>
    <property type="match status" value="1"/>
</dbReference>
<dbReference type="GO" id="GO:0015031">
    <property type="term" value="P:protein transport"/>
    <property type="evidence" value="ECO:0007669"/>
    <property type="project" value="UniProtKB-KW"/>
</dbReference>
<reference evidence="7" key="2">
    <citation type="journal article" date="2017" name="Nat. Plants">
        <title>The Aegilops tauschii genome reveals multiple impacts of transposons.</title>
        <authorList>
            <person name="Zhao G."/>
            <person name="Zou C."/>
            <person name="Li K."/>
            <person name="Wang K."/>
            <person name="Li T."/>
            <person name="Gao L."/>
            <person name="Zhang X."/>
            <person name="Wang H."/>
            <person name="Yang Z."/>
            <person name="Liu X."/>
            <person name="Jiang W."/>
            <person name="Mao L."/>
            <person name="Kong X."/>
            <person name="Jiao Y."/>
            <person name="Jia J."/>
        </authorList>
    </citation>
    <scope>NUCLEOTIDE SEQUENCE [LARGE SCALE GENOMIC DNA]</scope>
    <source>
        <strain evidence="7">cv. AL8/78</strain>
    </source>
</reference>
<proteinExistence type="inferred from homology"/>
<evidence type="ECO:0000313" key="6">
    <source>
        <dbReference type="EnsemblPlants" id="AET7Gv20395700.1"/>
    </source>
</evidence>
<keyword evidence="3" id="KW-0268">Exocytosis</keyword>
<dbReference type="Gene3D" id="1.20.1280.170">
    <property type="entry name" value="Exocyst complex component Exo70"/>
    <property type="match status" value="1"/>
</dbReference>
<dbReference type="GO" id="GO:0006887">
    <property type="term" value="P:exocytosis"/>
    <property type="evidence" value="ECO:0007669"/>
    <property type="project" value="UniProtKB-KW"/>
</dbReference>
<organism evidence="6 7">
    <name type="scientific">Aegilops tauschii subsp. strangulata</name>
    <name type="common">Goatgrass</name>
    <dbReference type="NCBI Taxonomy" id="200361"/>
    <lineage>
        <taxon>Eukaryota</taxon>
        <taxon>Viridiplantae</taxon>
        <taxon>Streptophyta</taxon>
        <taxon>Embryophyta</taxon>
        <taxon>Tracheophyta</taxon>
        <taxon>Spermatophyta</taxon>
        <taxon>Magnoliopsida</taxon>
        <taxon>Liliopsida</taxon>
        <taxon>Poales</taxon>
        <taxon>Poaceae</taxon>
        <taxon>BOP clade</taxon>
        <taxon>Pooideae</taxon>
        <taxon>Triticodae</taxon>
        <taxon>Triticeae</taxon>
        <taxon>Triticinae</taxon>
        <taxon>Aegilops</taxon>
    </lineage>
</organism>
<name>A0A453R0B0_AEGTS</name>
<feature type="compositionally biased region" description="Low complexity" evidence="4">
    <location>
        <begin position="78"/>
        <end position="97"/>
    </location>
</feature>
<sequence>SGVPDSRPCTSPSFLPCQYHRARSRAFIHIVLVSSMAERLAAVPELSTTSFTVPSPPRGSYRDLIRSVGVSGGLVRPSPYSQSGHSGSSGNSTASSSYLSNSGISSRSASDATTDFGANELTVITHRMFSDGYIERMVQAFESGGDPSRELEKWLFELDVEWVLQVREGHGPRRQLQFLFQVQLPYKSASWLQELVGRWILAFIIILVSIEKVAFTVQDMPTVARFGKASISAMLVFVDAVIPVLKEGKLQAMLDMYACVSRASYYFTTLVGSPEAHSIFNEIDGLLEIRGNMLSEAISSTMEEVRTLMEDDDSWAIELPRGGGDVHRNTRCMVDYVVSMKKARASTLNSALSHDPVYLDGLIDDTMDYLKDLLLRKSELFLDPSLRYLFLLNNSYFVAQVVSGPSAECEKYMDSHLDVSWGNAVSSLYCKPKSIFGTTLLCCWKWDNTSSVAKFQSAFHKTYQAQRFWKVPDPQLRCALRKIITKRIVSAYRNYLEEHPEQQKYVIDGNSSPECFEKLLTELFEG</sequence>
<dbReference type="InterPro" id="IPR016159">
    <property type="entry name" value="Cullin_repeat-like_dom_sf"/>
</dbReference>
<evidence type="ECO:0000313" key="7">
    <source>
        <dbReference type="Proteomes" id="UP000015105"/>
    </source>
</evidence>
<evidence type="ECO:0000256" key="2">
    <source>
        <dbReference type="ARBA" id="ARBA00022448"/>
    </source>
</evidence>
<reference evidence="7" key="1">
    <citation type="journal article" date="2014" name="Science">
        <title>Ancient hybridizations among the ancestral genomes of bread wheat.</title>
        <authorList>
            <consortium name="International Wheat Genome Sequencing Consortium,"/>
            <person name="Marcussen T."/>
            <person name="Sandve S.R."/>
            <person name="Heier L."/>
            <person name="Spannagl M."/>
            <person name="Pfeifer M."/>
            <person name="Jakobsen K.S."/>
            <person name="Wulff B.B."/>
            <person name="Steuernagel B."/>
            <person name="Mayer K.F."/>
            <person name="Olsen O.A."/>
        </authorList>
    </citation>
    <scope>NUCLEOTIDE SEQUENCE [LARGE SCALE GENOMIC DNA]</scope>
    <source>
        <strain evidence="7">cv. AL8/78</strain>
    </source>
</reference>
<dbReference type="SUPFAM" id="SSF74788">
    <property type="entry name" value="Cullin repeat-like"/>
    <property type="match status" value="1"/>
</dbReference>
<dbReference type="GO" id="GO:0000145">
    <property type="term" value="C:exocyst"/>
    <property type="evidence" value="ECO:0007669"/>
    <property type="project" value="InterPro"/>
</dbReference>
<keyword evidence="3" id="KW-0653">Protein transport</keyword>
<dbReference type="EnsemblPlants" id="AET7Gv20395700.1">
    <property type="protein sequence ID" value="AET7Gv20395700.1"/>
    <property type="gene ID" value="AET7Gv20395700"/>
</dbReference>